<evidence type="ECO:0000313" key="3">
    <source>
        <dbReference type="EMBL" id="KAI8036735.1"/>
    </source>
</evidence>
<feature type="signal peptide" evidence="2">
    <location>
        <begin position="1"/>
        <end position="22"/>
    </location>
</feature>
<accession>A0A9P9YHA7</accession>
<gene>
    <name evidence="3" type="ORF">M5D96_010536</name>
</gene>
<feature type="chain" id="PRO_5040514725" evidence="2">
    <location>
        <begin position="23"/>
        <end position="109"/>
    </location>
</feature>
<evidence type="ECO:0000256" key="1">
    <source>
        <dbReference type="SAM" id="MobiDB-lite"/>
    </source>
</evidence>
<dbReference type="OrthoDB" id="7870861at2759"/>
<protein>
    <submittedName>
        <fullName evidence="3">Uncharacterized protein</fullName>
    </submittedName>
</protein>
<keyword evidence="4" id="KW-1185">Reference proteome</keyword>
<sequence>MQSNKVSFLFFVLAIVIAVSLSSEVSQGDDVISDRRFRWEFSQDSDESANDLQEDDSEDDSQDDSEDNDDQDNSDQDNSGNDSGEYETWEVVEITPDSNESEESASNEA</sequence>
<evidence type="ECO:0000256" key="2">
    <source>
        <dbReference type="SAM" id="SignalP"/>
    </source>
</evidence>
<keyword evidence="2" id="KW-0732">Signal</keyword>
<proteinExistence type="predicted"/>
<evidence type="ECO:0000313" key="4">
    <source>
        <dbReference type="Proteomes" id="UP001059596"/>
    </source>
</evidence>
<reference evidence="3" key="1">
    <citation type="journal article" date="2023" name="Genome Biol. Evol.">
        <title>Long-read-based Genome Assembly of Drosophila gunungcola Reveals Fewer Chemosensory Genes in Flower-breeding Species.</title>
        <authorList>
            <person name="Negi A."/>
            <person name="Liao B.Y."/>
            <person name="Yeh S.D."/>
        </authorList>
    </citation>
    <scope>NUCLEOTIDE SEQUENCE</scope>
    <source>
        <strain evidence="3">Sukarami</strain>
    </source>
</reference>
<feature type="compositionally biased region" description="Acidic residues" evidence="1">
    <location>
        <begin position="99"/>
        <end position="109"/>
    </location>
</feature>
<organism evidence="3 4">
    <name type="scientific">Drosophila gunungcola</name>
    <name type="common">fruit fly</name>
    <dbReference type="NCBI Taxonomy" id="103775"/>
    <lineage>
        <taxon>Eukaryota</taxon>
        <taxon>Metazoa</taxon>
        <taxon>Ecdysozoa</taxon>
        <taxon>Arthropoda</taxon>
        <taxon>Hexapoda</taxon>
        <taxon>Insecta</taxon>
        <taxon>Pterygota</taxon>
        <taxon>Neoptera</taxon>
        <taxon>Endopterygota</taxon>
        <taxon>Diptera</taxon>
        <taxon>Brachycera</taxon>
        <taxon>Muscomorpha</taxon>
        <taxon>Ephydroidea</taxon>
        <taxon>Drosophilidae</taxon>
        <taxon>Drosophila</taxon>
        <taxon>Sophophora</taxon>
    </lineage>
</organism>
<feature type="region of interest" description="Disordered" evidence="1">
    <location>
        <begin position="40"/>
        <end position="109"/>
    </location>
</feature>
<dbReference type="AlphaFoldDB" id="A0A9P9YHA7"/>
<dbReference type="EMBL" id="JAMKOV010000015">
    <property type="protein sequence ID" value="KAI8036735.1"/>
    <property type="molecule type" value="Genomic_DNA"/>
</dbReference>
<dbReference type="Proteomes" id="UP001059596">
    <property type="component" value="Unassembled WGS sequence"/>
</dbReference>
<comment type="caution">
    <text evidence="3">The sequence shown here is derived from an EMBL/GenBank/DDBJ whole genome shotgun (WGS) entry which is preliminary data.</text>
</comment>
<feature type="compositionally biased region" description="Acidic residues" evidence="1">
    <location>
        <begin position="43"/>
        <end position="75"/>
    </location>
</feature>
<name>A0A9P9YHA7_9MUSC</name>